<evidence type="ECO:0000313" key="2">
    <source>
        <dbReference type="Proteomes" id="UP000317716"/>
    </source>
</evidence>
<reference evidence="1 2" key="1">
    <citation type="journal article" date="2019" name="Nat. Microbiol.">
        <title>Mediterranean grassland soil C-N compound turnover is dependent on rainfall and depth, and is mediated by genomically divergent microorganisms.</title>
        <authorList>
            <person name="Diamond S."/>
            <person name="Andeer P.F."/>
            <person name="Li Z."/>
            <person name="Crits-Christoph A."/>
            <person name="Burstein D."/>
            <person name="Anantharaman K."/>
            <person name="Lane K.R."/>
            <person name="Thomas B.C."/>
            <person name="Pan C."/>
            <person name="Northen T.R."/>
            <person name="Banfield J.F."/>
        </authorList>
    </citation>
    <scope>NUCLEOTIDE SEQUENCE [LARGE SCALE GENOMIC DNA]</scope>
    <source>
        <strain evidence="1">WS_2</strain>
    </source>
</reference>
<protein>
    <submittedName>
        <fullName evidence="1">NAD-glutamate dehydrogenase</fullName>
    </submittedName>
</protein>
<organism evidence="1 2">
    <name type="scientific">Eiseniibacteriota bacterium</name>
    <dbReference type="NCBI Taxonomy" id="2212470"/>
    <lineage>
        <taxon>Bacteria</taxon>
        <taxon>Candidatus Eiseniibacteriota</taxon>
    </lineage>
</organism>
<gene>
    <name evidence="1" type="ORF">E6K72_13870</name>
</gene>
<name>A0A538S8C4_UNCEI</name>
<proteinExistence type="predicted"/>
<evidence type="ECO:0000313" key="1">
    <source>
        <dbReference type="EMBL" id="TMQ47610.1"/>
    </source>
</evidence>
<accession>A0A538S8C4</accession>
<dbReference type="Proteomes" id="UP000317716">
    <property type="component" value="Unassembled WGS sequence"/>
</dbReference>
<dbReference type="EMBL" id="VBOS01000521">
    <property type="protein sequence ID" value="TMQ47610.1"/>
    <property type="molecule type" value="Genomic_DNA"/>
</dbReference>
<sequence length="250" mass="28264">MLTESESRIEPAPAILQAARRWLEPVRNVLGSEFISAYLTGSVLTRAFDPRRSRVNILIVAQRLDTALLVPIARAIPATRRAPHFDPLFLSRRQIEKSLDVFPIEWIEIQERHLLLAGEDVVDRLQVARTNLRLQLEHELRSKQIQLRQTLLAAARKPAVLERTLAGAASSFAALFRSLLRLRGEEPPAEAARVYERVAEVFQLDAAGLMVPHNVRHSGSGKRAEIPARYRSFLAELDRLIEAIDELRVP</sequence>
<comment type="caution">
    <text evidence="1">The sequence shown here is derived from an EMBL/GenBank/DDBJ whole genome shotgun (WGS) entry which is preliminary data.</text>
</comment>
<dbReference type="AlphaFoldDB" id="A0A538S8C4"/>